<feature type="domain" description="HTH psq-type" evidence="2">
    <location>
        <begin position="29"/>
        <end position="65"/>
    </location>
</feature>
<evidence type="ECO:0000256" key="1">
    <source>
        <dbReference type="ARBA" id="ARBA00004123"/>
    </source>
</evidence>
<dbReference type="InterPro" id="IPR009057">
    <property type="entry name" value="Homeodomain-like_sf"/>
</dbReference>
<dbReference type="Gene3D" id="1.10.10.60">
    <property type="entry name" value="Homeodomain-like"/>
    <property type="match status" value="1"/>
</dbReference>
<protein>
    <submittedName>
        <fullName evidence="3">CENP-B N-terminal DNA-binding domain</fullName>
    </submittedName>
</protein>
<proteinExistence type="predicted"/>
<dbReference type="SUPFAM" id="SSF46689">
    <property type="entry name" value="Homeodomain-like"/>
    <property type="match status" value="1"/>
</dbReference>
<dbReference type="Proteomes" id="UP001458880">
    <property type="component" value="Unassembled WGS sequence"/>
</dbReference>
<gene>
    <name evidence="3" type="ORF">QE152_g19956</name>
</gene>
<keyword evidence="3" id="KW-0238">DNA-binding</keyword>
<comment type="caution">
    <text evidence="3">The sequence shown here is derived from an EMBL/GenBank/DDBJ whole genome shotgun (WGS) entry which is preliminary data.</text>
</comment>
<dbReference type="Pfam" id="PF05225">
    <property type="entry name" value="HTH_psq"/>
    <property type="match status" value="1"/>
</dbReference>
<dbReference type="EMBL" id="JASPKY010000193">
    <property type="protein sequence ID" value="KAK9721928.1"/>
    <property type="molecule type" value="Genomic_DNA"/>
</dbReference>
<dbReference type="AlphaFoldDB" id="A0AAW1KPT1"/>
<accession>A0AAW1KPT1</accession>
<organism evidence="3 4">
    <name type="scientific">Popillia japonica</name>
    <name type="common">Japanese beetle</name>
    <dbReference type="NCBI Taxonomy" id="7064"/>
    <lineage>
        <taxon>Eukaryota</taxon>
        <taxon>Metazoa</taxon>
        <taxon>Ecdysozoa</taxon>
        <taxon>Arthropoda</taxon>
        <taxon>Hexapoda</taxon>
        <taxon>Insecta</taxon>
        <taxon>Pterygota</taxon>
        <taxon>Neoptera</taxon>
        <taxon>Endopterygota</taxon>
        <taxon>Coleoptera</taxon>
        <taxon>Polyphaga</taxon>
        <taxon>Scarabaeiformia</taxon>
        <taxon>Scarabaeidae</taxon>
        <taxon>Rutelinae</taxon>
        <taxon>Popillia</taxon>
    </lineage>
</organism>
<dbReference type="InterPro" id="IPR007889">
    <property type="entry name" value="HTH_Psq"/>
</dbReference>
<keyword evidence="4" id="KW-1185">Reference proteome</keyword>
<name>A0AAW1KPT1_POPJA</name>
<reference evidence="3 4" key="1">
    <citation type="journal article" date="2024" name="BMC Genomics">
        <title>De novo assembly and annotation of Popillia japonica's genome with initial clues to its potential as an invasive pest.</title>
        <authorList>
            <person name="Cucini C."/>
            <person name="Boschi S."/>
            <person name="Funari R."/>
            <person name="Cardaioli E."/>
            <person name="Iannotti N."/>
            <person name="Marturano G."/>
            <person name="Paoli F."/>
            <person name="Bruttini M."/>
            <person name="Carapelli A."/>
            <person name="Frati F."/>
            <person name="Nardi F."/>
        </authorList>
    </citation>
    <scope>NUCLEOTIDE SEQUENCE [LARGE SCALE GENOMIC DNA]</scope>
    <source>
        <strain evidence="3">DMR45628</strain>
    </source>
</reference>
<evidence type="ECO:0000259" key="2">
    <source>
        <dbReference type="Pfam" id="PF05225"/>
    </source>
</evidence>
<dbReference type="GO" id="GO:0003677">
    <property type="term" value="F:DNA binding"/>
    <property type="evidence" value="ECO:0007669"/>
    <property type="project" value="UniProtKB-KW"/>
</dbReference>
<sequence>MGQHVGQNLSKLSGFFQEITGKIRGKWDEASMKSAIEKVMLKQMTIRTASIKFGVSRSTLGDRVKILLKGGETTPKFCCSNNKGVFQKTFTDEQEEILYEHVKALDGQLMPLSRTEFLKLAYNLAKRLNVCDRFNKEKRMAGKDFYYEFMNRHKDLSLRTAEPTSLQRAVGFSKDKVDRFFDQLTKLMDKHKFNPTRVFNADETGVSCVHNNNLKVMSVKGKKQERGVETSPYF</sequence>
<comment type="subcellular location">
    <subcellularLocation>
        <location evidence="1">Nucleus</location>
    </subcellularLocation>
</comment>
<dbReference type="GO" id="GO:0005634">
    <property type="term" value="C:nucleus"/>
    <property type="evidence" value="ECO:0007669"/>
    <property type="project" value="UniProtKB-SubCell"/>
</dbReference>
<evidence type="ECO:0000313" key="3">
    <source>
        <dbReference type="EMBL" id="KAK9721928.1"/>
    </source>
</evidence>
<evidence type="ECO:0000313" key="4">
    <source>
        <dbReference type="Proteomes" id="UP001458880"/>
    </source>
</evidence>